<gene>
    <name evidence="16" type="ORF">GGQ80_000281</name>
</gene>
<keyword evidence="10 13" id="KW-0862">Zinc</keyword>
<dbReference type="GO" id="GO:0046872">
    <property type="term" value="F:metal ion binding"/>
    <property type="evidence" value="ECO:0007669"/>
    <property type="project" value="UniProtKB-KW"/>
</dbReference>
<dbReference type="Pfam" id="PF00383">
    <property type="entry name" value="dCMP_cyt_deam_1"/>
    <property type="match status" value="1"/>
</dbReference>
<dbReference type="InterPro" id="IPR002125">
    <property type="entry name" value="CMP_dCMP_dom"/>
</dbReference>
<feature type="binding site" evidence="12">
    <location>
        <position position="192"/>
    </location>
    <ligand>
        <name>NADP(+)</name>
        <dbReference type="ChEBI" id="CHEBI:58349"/>
    </ligand>
</feature>
<proteinExistence type="inferred from homology"/>
<dbReference type="InterPro" id="IPR016193">
    <property type="entry name" value="Cytidine_deaminase-like"/>
</dbReference>
<evidence type="ECO:0000259" key="15">
    <source>
        <dbReference type="PROSITE" id="PS51747"/>
    </source>
</evidence>
<comment type="catalytic activity">
    <reaction evidence="10">
        <text>2,5-diamino-6-hydroxy-4-(5-phosphoribosylamino)-pyrimidine + H2O + H(+) = 5-amino-6-(5-phospho-D-ribosylamino)uracil + NH4(+)</text>
        <dbReference type="Rhea" id="RHEA:21868"/>
        <dbReference type="ChEBI" id="CHEBI:15377"/>
        <dbReference type="ChEBI" id="CHEBI:15378"/>
        <dbReference type="ChEBI" id="CHEBI:28938"/>
        <dbReference type="ChEBI" id="CHEBI:58453"/>
        <dbReference type="ChEBI" id="CHEBI:58614"/>
        <dbReference type="EC" id="3.5.4.26"/>
    </reaction>
</comment>
<dbReference type="UniPathway" id="UPA00275">
    <property type="reaction ID" value="UER00401"/>
</dbReference>
<keyword evidence="8 10" id="KW-0560">Oxidoreductase</keyword>
<evidence type="ECO:0000313" key="17">
    <source>
        <dbReference type="Proteomes" id="UP000529795"/>
    </source>
</evidence>
<feature type="binding site" evidence="12">
    <location>
        <begin position="272"/>
        <end position="278"/>
    </location>
    <ligand>
        <name>NADP(+)</name>
        <dbReference type="ChEBI" id="CHEBI:58349"/>
    </ligand>
</feature>
<feature type="binding site" evidence="12">
    <location>
        <position position="180"/>
    </location>
    <ligand>
        <name>substrate</name>
    </ligand>
</feature>
<keyword evidence="7 10" id="KW-0521">NADP</keyword>
<sequence length="362" mass="37598">MGAALALAERGRGRTAPNPNVGCVIVDDAGRVVGRCWTQPGGRPHAEAMALAEAGERARGATAYVTLEPCAHVSTRGPACSDSLIAAGVTRVVAGIEDPDPRTAGSGFARLREAGVAVTAGVRAEDARRSMAGFLTRLALGRPFVTLKLATSLDGCIAMADGTSRWITGAESRAHAHLERSRHEAILVGRGTYEADAPRLDVRLPGLEERSPERVILSTRPHPSGAARLPPSPAGRGKMLLKAAKGEGGWLSIPSPQAIIDLPADHLLVEGGAQTAAAFLRADLVDRLLLYRAPILIGGGKPGIADVGLSDLSAAHGRWRLADARRLGVDRLEVYERASCLPASSPTSAPSAASNSAATRES</sequence>
<evidence type="ECO:0000256" key="14">
    <source>
        <dbReference type="SAM" id="MobiDB-lite"/>
    </source>
</evidence>
<comment type="function">
    <text evidence="1 10">Converts 2,5-diamino-6-(ribosylamino)-4(3h)-pyrimidinone 5'-phosphate into 5-amino-6-(ribosylamino)-2,4(1h,3h)-pyrimidinedione 5'-phosphate.</text>
</comment>
<comment type="similarity">
    <text evidence="5 10">In the C-terminal section; belongs to the HTP reductase family.</text>
</comment>
<keyword evidence="6 10" id="KW-0686">Riboflavin biosynthesis</keyword>
<accession>A0A840FGD4</accession>
<dbReference type="SUPFAM" id="SSF53927">
    <property type="entry name" value="Cytidine deaminase-like"/>
    <property type="match status" value="1"/>
</dbReference>
<keyword evidence="9" id="KW-0511">Multifunctional enzyme</keyword>
<dbReference type="GO" id="GO:0008703">
    <property type="term" value="F:5-amino-6-(5-phosphoribosylamino)uracil reductase activity"/>
    <property type="evidence" value="ECO:0007669"/>
    <property type="project" value="UniProtKB-EC"/>
</dbReference>
<evidence type="ECO:0000256" key="1">
    <source>
        <dbReference type="ARBA" id="ARBA00002151"/>
    </source>
</evidence>
<dbReference type="EC" id="1.1.1.193" evidence="10"/>
<dbReference type="Pfam" id="PF01872">
    <property type="entry name" value="RibD_C"/>
    <property type="match status" value="2"/>
</dbReference>
<evidence type="ECO:0000256" key="13">
    <source>
        <dbReference type="PIRSR" id="PIRSR006769-3"/>
    </source>
</evidence>
<dbReference type="Gene3D" id="3.40.430.10">
    <property type="entry name" value="Dihydrofolate Reductase, subunit A"/>
    <property type="match status" value="2"/>
</dbReference>
<dbReference type="NCBIfam" id="TIGR00326">
    <property type="entry name" value="eubact_ribD"/>
    <property type="match status" value="1"/>
</dbReference>
<feature type="domain" description="CMP/dCMP-type deaminase" evidence="15">
    <location>
        <begin position="1"/>
        <end position="119"/>
    </location>
</feature>
<feature type="binding site" evidence="12">
    <location>
        <position position="200"/>
    </location>
    <ligand>
        <name>substrate</name>
    </ligand>
</feature>
<feature type="binding site" evidence="13">
    <location>
        <position position="70"/>
    </location>
    <ligand>
        <name>Zn(2+)</name>
        <dbReference type="ChEBI" id="CHEBI:29105"/>
        <note>catalytic</note>
    </ligand>
</feature>
<feature type="binding site" evidence="12">
    <location>
        <position position="164"/>
    </location>
    <ligand>
        <name>substrate</name>
    </ligand>
</feature>
<dbReference type="EC" id="3.5.4.26" evidence="10"/>
<dbReference type="InterPro" id="IPR004794">
    <property type="entry name" value="Eubact_RibD"/>
</dbReference>
<dbReference type="InterPro" id="IPR002734">
    <property type="entry name" value="RibDG_C"/>
</dbReference>
<dbReference type="AlphaFoldDB" id="A0A840FGD4"/>
<dbReference type="Gene3D" id="3.40.140.10">
    <property type="entry name" value="Cytidine Deaminase, domain 2"/>
    <property type="match status" value="1"/>
</dbReference>
<comment type="pathway">
    <text evidence="3 10">Cofactor biosynthesis; riboflavin biosynthesis; 5-amino-6-(D-ribitylamino)uracil from GTP: step 3/4.</text>
</comment>
<organism evidence="16 17">
    <name type="scientific">Sphingomonas jinjuensis</name>
    <dbReference type="NCBI Taxonomy" id="535907"/>
    <lineage>
        <taxon>Bacteria</taxon>
        <taxon>Pseudomonadati</taxon>
        <taxon>Pseudomonadota</taxon>
        <taxon>Alphaproteobacteria</taxon>
        <taxon>Sphingomonadales</taxon>
        <taxon>Sphingomonadaceae</taxon>
        <taxon>Sphingomonas</taxon>
    </lineage>
</organism>
<dbReference type="InterPro" id="IPR050765">
    <property type="entry name" value="Riboflavin_Biosynth_HTPR"/>
</dbReference>
<comment type="pathway">
    <text evidence="2 10">Cofactor biosynthesis; riboflavin biosynthesis; 5-amino-6-(D-ribitylamino)uracil from GTP: step 2/4.</text>
</comment>
<evidence type="ECO:0000256" key="5">
    <source>
        <dbReference type="ARBA" id="ARBA00007417"/>
    </source>
</evidence>
<evidence type="ECO:0000256" key="2">
    <source>
        <dbReference type="ARBA" id="ARBA00004882"/>
    </source>
</evidence>
<feature type="binding site" evidence="12">
    <location>
        <position position="150"/>
    </location>
    <ligand>
        <name>NADP(+)</name>
        <dbReference type="ChEBI" id="CHEBI:58349"/>
    </ligand>
</feature>
<feature type="binding site" evidence="13">
    <location>
        <position position="80"/>
    </location>
    <ligand>
        <name>Zn(2+)</name>
        <dbReference type="ChEBI" id="CHEBI:29105"/>
        <note>catalytic</note>
    </ligand>
</feature>
<feature type="binding site" evidence="13">
    <location>
        <position position="45"/>
    </location>
    <ligand>
        <name>Zn(2+)</name>
        <dbReference type="ChEBI" id="CHEBI:29105"/>
        <note>catalytic</note>
    </ligand>
</feature>
<dbReference type="PROSITE" id="PS51747">
    <property type="entry name" value="CYT_DCMP_DEAMINASES_2"/>
    <property type="match status" value="1"/>
</dbReference>
<protein>
    <recommendedName>
        <fullName evidence="10">Riboflavin biosynthesis protein RibD</fullName>
    </recommendedName>
    <domain>
        <recommendedName>
            <fullName evidence="10">Diaminohydroxyphosphoribosylaminopyrimidine deaminase</fullName>
            <shortName evidence="10">DRAP deaminase</shortName>
            <ecNumber evidence="10">3.5.4.26</ecNumber>
        </recommendedName>
        <alternativeName>
            <fullName evidence="10">Riboflavin-specific deaminase</fullName>
        </alternativeName>
    </domain>
    <domain>
        <recommendedName>
            <fullName evidence="10">5-amino-6-(5-phosphoribosylamino)uracil reductase</fullName>
            <ecNumber evidence="10">1.1.1.193</ecNumber>
        </recommendedName>
        <alternativeName>
            <fullName evidence="10">HTP reductase</fullName>
        </alternativeName>
    </domain>
</protein>
<dbReference type="PANTHER" id="PTHR38011">
    <property type="entry name" value="DIHYDROFOLATE REDUCTASE FAMILY PROTEIN (AFU_ORTHOLOGUE AFUA_8G06820)"/>
    <property type="match status" value="1"/>
</dbReference>
<dbReference type="PIRSF" id="PIRSF006769">
    <property type="entry name" value="RibD"/>
    <property type="match status" value="1"/>
</dbReference>
<evidence type="ECO:0000256" key="9">
    <source>
        <dbReference type="ARBA" id="ARBA00023268"/>
    </source>
</evidence>
<keyword evidence="10 16" id="KW-0378">Hydrolase</keyword>
<evidence type="ECO:0000256" key="7">
    <source>
        <dbReference type="ARBA" id="ARBA00022857"/>
    </source>
</evidence>
<evidence type="ECO:0000313" key="16">
    <source>
        <dbReference type="EMBL" id="MBB4152405.1"/>
    </source>
</evidence>
<dbReference type="CDD" id="cd01284">
    <property type="entry name" value="Riboflavin_deaminase-reductase"/>
    <property type="match status" value="1"/>
</dbReference>
<name>A0A840FGD4_9SPHN</name>
<dbReference type="PANTHER" id="PTHR38011:SF7">
    <property type="entry name" value="2,5-DIAMINO-6-RIBOSYLAMINO-4(3H)-PYRIMIDINONE 5'-PHOSPHATE REDUCTASE"/>
    <property type="match status" value="1"/>
</dbReference>
<comment type="caution">
    <text evidence="16">The sequence shown here is derived from an EMBL/GenBank/DDBJ whole genome shotgun (WGS) entry which is preliminary data.</text>
</comment>
<feature type="region of interest" description="Disordered" evidence="14">
    <location>
        <begin position="342"/>
        <end position="362"/>
    </location>
</feature>
<feature type="binding site" evidence="12">
    <location>
        <position position="270"/>
    </location>
    <ligand>
        <name>substrate</name>
    </ligand>
</feature>
<evidence type="ECO:0000256" key="8">
    <source>
        <dbReference type="ARBA" id="ARBA00023002"/>
    </source>
</evidence>
<feature type="binding site" evidence="12">
    <location>
        <position position="203"/>
    </location>
    <ligand>
        <name>substrate</name>
    </ligand>
</feature>
<dbReference type="GO" id="GO:0008835">
    <property type="term" value="F:diaminohydroxyphosphoribosylaminopyrimidine deaminase activity"/>
    <property type="evidence" value="ECO:0007669"/>
    <property type="project" value="UniProtKB-EC"/>
</dbReference>
<comment type="cofactor">
    <cofactor evidence="10 13">
        <name>Zn(2+)</name>
        <dbReference type="ChEBI" id="CHEBI:29105"/>
    </cofactor>
    <text evidence="10 13">Binds 1 zinc ion.</text>
</comment>
<evidence type="ECO:0000256" key="4">
    <source>
        <dbReference type="ARBA" id="ARBA00005259"/>
    </source>
</evidence>
<keyword evidence="10 13" id="KW-0479">Metal-binding</keyword>
<reference evidence="16 17" key="1">
    <citation type="submission" date="2020-08" db="EMBL/GenBank/DDBJ databases">
        <title>Genomic Encyclopedia of Type Strains, Phase IV (KMG-IV): sequencing the most valuable type-strain genomes for metagenomic binning, comparative biology and taxonomic classification.</title>
        <authorList>
            <person name="Goeker M."/>
        </authorList>
    </citation>
    <scope>NUCLEOTIDE SEQUENCE [LARGE SCALE GENOMIC DNA]</scope>
    <source>
        <strain evidence="16 17">YC6723</strain>
    </source>
</reference>
<dbReference type="EMBL" id="JACIEV010000001">
    <property type="protein sequence ID" value="MBB4152405.1"/>
    <property type="molecule type" value="Genomic_DNA"/>
</dbReference>
<dbReference type="GO" id="GO:0009231">
    <property type="term" value="P:riboflavin biosynthetic process"/>
    <property type="evidence" value="ECO:0007669"/>
    <property type="project" value="UniProtKB-UniPathway"/>
</dbReference>
<dbReference type="Proteomes" id="UP000529795">
    <property type="component" value="Unassembled WGS sequence"/>
</dbReference>
<keyword evidence="17" id="KW-1185">Reference proteome</keyword>
<feature type="binding site" evidence="12">
    <location>
        <position position="166"/>
    </location>
    <ligand>
        <name>NADP(+)</name>
        <dbReference type="ChEBI" id="CHEBI:58349"/>
    </ligand>
</feature>
<evidence type="ECO:0000256" key="11">
    <source>
        <dbReference type="PIRSR" id="PIRSR006769-1"/>
    </source>
</evidence>
<feature type="binding site" evidence="12">
    <location>
        <position position="196"/>
    </location>
    <ligand>
        <name>NADP(+)</name>
        <dbReference type="ChEBI" id="CHEBI:58349"/>
    </ligand>
</feature>
<evidence type="ECO:0000256" key="6">
    <source>
        <dbReference type="ARBA" id="ARBA00022619"/>
    </source>
</evidence>
<dbReference type="InterPro" id="IPR024072">
    <property type="entry name" value="DHFR-like_dom_sf"/>
</dbReference>
<feature type="binding site" evidence="12">
    <location>
        <position position="219"/>
    </location>
    <ligand>
        <name>NADP(+)</name>
        <dbReference type="ChEBI" id="CHEBI:58349"/>
    </ligand>
</feature>
<evidence type="ECO:0000256" key="12">
    <source>
        <dbReference type="PIRSR" id="PIRSR006769-2"/>
    </source>
</evidence>
<feature type="active site" description="Proton donor" evidence="11">
    <location>
        <position position="47"/>
    </location>
</feature>
<comment type="catalytic activity">
    <reaction evidence="10">
        <text>5-amino-6-(5-phospho-D-ribitylamino)uracil + NADP(+) = 5-amino-6-(5-phospho-D-ribosylamino)uracil + NADPH + H(+)</text>
        <dbReference type="Rhea" id="RHEA:17845"/>
        <dbReference type="ChEBI" id="CHEBI:15378"/>
        <dbReference type="ChEBI" id="CHEBI:57783"/>
        <dbReference type="ChEBI" id="CHEBI:58349"/>
        <dbReference type="ChEBI" id="CHEBI:58421"/>
        <dbReference type="ChEBI" id="CHEBI:58453"/>
        <dbReference type="EC" id="1.1.1.193"/>
    </reaction>
</comment>
<dbReference type="RefSeq" id="WP_183981936.1">
    <property type="nucleotide sequence ID" value="NZ_JACIEV010000001.1"/>
</dbReference>
<evidence type="ECO:0000256" key="3">
    <source>
        <dbReference type="ARBA" id="ARBA00004910"/>
    </source>
</evidence>
<dbReference type="SUPFAM" id="SSF53597">
    <property type="entry name" value="Dihydrofolate reductase-like"/>
    <property type="match status" value="1"/>
</dbReference>
<comment type="similarity">
    <text evidence="4 10">In the N-terminal section; belongs to the cytidine and deoxycytidylate deaminase family.</text>
</comment>
<evidence type="ECO:0000256" key="10">
    <source>
        <dbReference type="PIRNR" id="PIRNR006769"/>
    </source>
</evidence>